<evidence type="ECO:0000256" key="1">
    <source>
        <dbReference type="SAM" id="Coils"/>
    </source>
</evidence>
<feature type="coiled-coil region" evidence="1">
    <location>
        <begin position="36"/>
        <end position="77"/>
    </location>
</feature>
<keyword evidence="1" id="KW-0175">Coiled coil</keyword>
<evidence type="ECO:0000313" key="4">
    <source>
        <dbReference type="Proteomes" id="UP001527925"/>
    </source>
</evidence>
<gene>
    <name evidence="3" type="ORF">HK105_205551</name>
</gene>
<protein>
    <submittedName>
        <fullName evidence="3">Uncharacterized protein</fullName>
    </submittedName>
</protein>
<organism evidence="3 4">
    <name type="scientific">Polyrhizophydium stewartii</name>
    <dbReference type="NCBI Taxonomy" id="2732419"/>
    <lineage>
        <taxon>Eukaryota</taxon>
        <taxon>Fungi</taxon>
        <taxon>Fungi incertae sedis</taxon>
        <taxon>Chytridiomycota</taxon>
        <taxon>Chytridiomycota incertae sedis</taxon>
        <taxon>Chytridiomycetes</taxon>
        <taxon>Rhizophydiales</taxon>
        <taxon>Rhizophydiales incertae sedis</taxon>
        <taxon>Polyrhizophydium</taxon>
    </lineage>
</organism>
<feature type="region of interest" description="Disordered" evidence="2">
    <location>
        <begin position="1"/>
        <end position="23"/>
    </location>
</feature>
<name>A0ABR4N631_9FUNG</name>
<comment type="caution">
    <text evidence="3">The sequence shown here is derived from an EMBL/GenBank/DDBJ whole genome shotgun (WGS) entry which is preliminary data.</text>
</comment>
<proteinExistence type="predicted"/>
<feature type="compositionally biased region" description="Polar residues" evidence="2">
    <location>
        <begin position="1"/>
        <end position="10"/>
    </location>
</feature>
<sequence length="569" mass="64290">MHSEAQTPDMSESAEVPPAASEQQLHTLVLSLSQGLESMRRQLHEQQAAGEALRADNGALRQEVVQLQARVATLESLASAPHAAPAAAAPAAATPAHPAVVMPPMRFNADAANLWDRLPDDVRSKIIDLAGDLTKFINGLMHPLEIDRMHSHRQKRMWHEALECDFQGDLRSLPGSFMIFNQHNIRSRGMLARLQELGWVDHRYATLTALVNRWDDCVDWDDSATVTFAAACSGQIDILSDMLKTRRHHVNLDLAFAALAFCEFRTAEWLIDWYAYTHPRAKIPFFLRDKSVRDMLAEPPCNFDVHRMRVISLTGSEKQVREELARSAQNPDAASLDIMFARFRRTIDITNAGYKLGTVSMAKWAHKHKAQKWPAHFLNWIVDGSSNLEATDWACRELRLQYVHDHLLRSCISNNGSMVAHLVRVPGLSIDSDIIWHSFKRCSPDAIIALVEFMPSLASAFVEIATGFCQSNHYIMDGYANHREMVKWLYSRYPWAFKPQVLPPAINAALTDNYFKTVEFLLNEVTTVEWDCDAARSQVADSKGSLEDKRSLLSLIIPYGIRRTQMQVE</sequence>
<keyword evidence="4" id="KW-1185">Reference proteome</keyword>
<reference evidence="3 4" key="1">
    <citation type="submission" date="2023-09" db="EMBL/GenBank/DDBJ databases">
        <title>Pangenome analysis of Batrachochytrium dendrobatidis and related Chytrids.</title>
        <authorList>
            <person name="Yacoub M.N."/>
            <person name="Stajich J.E."/>
            <person name="James T.Y."/>
        </authorList>
    </citation>
    <scope>NUCLEOTIDE SEQUENCE [LARGE SCALE GENOMIC DNA]</scope>
    <source>
        <strain evidence="3 4">JEL0888</strain>
    </source>
</reference>
<evidence type="ECO:0000313" key="3">
    <source>
        <dbReference type="EMBL" id="KAL2915007.1"/>
    </source>
</evidence>
<evidence type="ECO:0000256" key="2">
    <source>
        <dbReference type="SAM" id="MobiDB-lite"/>
    </source>
</evidence>
<dbReference type="EMBL" id="JADGIZ020000028">
    <property type="protein sequence ID" value="KAL2915007.1"/>
    <property type="molecule type" value="Genomic_DNA"/>
</dbReference>
<dbReference type="Proteomes" id="UP001527925">
    <property type="component" value="Unassembled WGS sequence"/>
</dbReference>
<accession>A0ABR4N631</accession>